<reference evidence="12" key="1">
    <citation type="submission" date="2021-01" db="EMBL/GenBank/DDBJ databases">
        <authorList>
            <consortium name="Genoscope - CEA"/>
            <person name="William W."/>
        </authorList>
    </citation>
    <scope>NUCLEOTIDE SEQUENCE</scope>
</reference>
<evidence type="ECO:0000256" key="9">
    <source>
        <dbReference type="SAM" id="Coils"/>
    </source>
</evidence>
<gene>
    <name evidence="12" type="ORF">DARMORV10_C05P50930.1</name>
</gene>
<evidence type="ECO:0000313" key="12">
    <source>
        <dbReference type="EMBL" id="CAF1934245.1"/>
    </source>
</evidence>
<dbReference type="GO" id="GO:0051301">
    <property type="term" value="P:cell division"/>
    <property type="evidence" value="ECO:0007669"/>
    <property type="project" value="UniProtKB-KW"/>
</dbReference>
<evidence type="ECO:0000256" key="1">
    <source>
        <dbReference type="ARBA" id="ARBA00004584"/>
    </source>
</evidence>
<evidence type="ECO:0000256" key="6">
    <source>
        <dbReference type="ARBA" id="ARBA00023054"/>
    </source>
</evidence>
<comment type="similarity">
    <text evidence="2">Belongs to the NUF2 family.</text>
</comment>
<evidence type="ECO:0000256" key="10">
    <source>
        <dbReference type="SAM" id="Phobius"/>
    </source>
</evidence>
<keyword evidence="7" id="KW-0131">Cell cycle</keyword>
<sequence>MSAYEYPNFSRSDIITVLTEANIASLKDADLRNPTFDSVSDLYTRILIYLDVLSEEDKGQVDFEALEQLENPDHHTTSAPVMNLYVKLKDTLEMVECPLNINFKDLLRPDSSRTEFFIGALLNFGLHKYAPFESSFVLNLLSLILCIFFVPIRDSKMELIRPLTEELTLLDEQRRQWEAKIAQLNAEIAEFDEACERDLPFVQELERYRRTQPEDIRTQ</sequence>
<dbReference type="GO" id="GO:0031262">
    <property type="term" value="C:Ndc80 complex"/>
    <property type="evidence" value="ECO:0007669"/>
    <property type="project" value="InterPro"/>
</dbReference>
<keyword evidence="10" id="KW-0472">Membrane</keyword>
<keyword evidence="3" id="KW-0158">Chromosome</keyword>
<feature type="domain" description="Kinetochore protein Nuf2 N-terminal" evidence="11">
    <location>
        <begin position="4"/>
        <end position="127"/>
    </location>
</feature>
<dbReference type="PANTHER" id="PTHR48441">
    <property type="match status" value="1"/>
</dbReference>
<keyword evidence="10" id="KW-0812">Transmembrane</keyword>
<evidence type="ECO:0000256" key="7">
    <source>
        <dbReference type="ARBA" id="ARBA00023306"/>
    </source>
</evidence>
<dbReference type="EMBL" id="HG994369">
    <property type="protein sequence ID" value="CAF1934245.1"/>
    <property type="molecule type" value="Genomic_DNA"/>
</dbReference>
<feature type="coiled-coil region" evidence="9">
    <location>
        <begin position="167"/>
        <end position="194"/>
    </location>
</feature>
<dbReference type="Pfam" id="PF03800">
    <property type="entry name" value="Nuf2"/>
    <property type="match status" value="1"/>
</dbReference>
<keyword evidence="4" id="KW-0132">Cell division</keyword>
<keyword evidence="10" id="KW-1133">Transmembrane helix</keyword>
<dbReference type="Proteomes" id="UP001295469">
    <property type="component" value="Chromosome C05"/>
</dbReference>
<evidence type="ECO:0000256" key="2">
    <source>
        <dbReference type="ARBA" id="ARBA00005498"/>
    </source>
</evidence>
<keyword evidence="8" id="KW-0137">Centromere</keyword>
<name>A0A816LSF8_BRANA</name>
<dbReference type="InterPro" id="IPR038275">
    <property type="entry name" value="Nuf2_N_sf"/>
</dbReference>
<evidence type="ECO:0000256" key="5">
    <source>
        <dbReference type="ARBA" id="ARBA00022776"/>
    </source>
</evidence>
<dbReference type="PANTHER" id="PTHR48441:SF1">
    <property type="entry name" value="NT-3"/>
    <property type="match status" value="1"/>
</dbReference>
<evidence type="ECO:0000256" key="3">
    <source>
        <dbReference type="ARBA" id="ARBA00022454"/>
    </source>
</evidence>
<feature type="transmembrane region" description="Helical" evidence="10">
    <location>
        <begin position="136"/>
        <end position="152"/>
    </location>
</feature>
<keyword evidence="5" id="KW-0498">Mitosis</keyword>
<proteinExistence type="inferred from homology"/>
<evidence type="ECO:0000256" key="8">
    <source>
        <dbReference type="ARBA" id="ARBA00023328"/>
    </source>
</evidence>
<evidence type="ECO:0000259" key="11">
    <source>
        <dbReference type="Pfam" id="PF03800"/>
    </source>
</evidence>
<keyword evidence="6 9" id="KW-0175">Coiled coil</keyword>
<protein>
    <submittedName>
        <fullName evidence="12">(rape) hypothetical protein</fullName>
    </submittedName>
</protein>
<dbReference type="Gene3D" id="1.10.418.60">
    <property type="entry name" value="Ncd80 complex, Nuf2 subunit"/>
    <property type="match status" value="1"/>
</dbReference>
<accession>A0A816LSF8</accession>
<dbReference type="AlphaFoldDB" id="A0A816LSF8"/>
<organism evidence="12">
    <name type="scientific">Brassica napus</name>
    <name type="common">Rape</name>
    <dbReference type="NCBI Taxonomy" id="3708"/>
    <lineage>
        <taxon>Eukaryota</taxon>
        <taxon>Viridiplantae</taxon>
        <taxon>Streptophyta</taxon>
        <taxon>Embryophyta</taxon>
        <taxon>Tracheophyta</taxon>
        <taxon>Spermatophyta</taxon>
        <taxon>Magnoliopsida</taxon>
        <taxon>eudicotyledons</taxon>
        <taxon>Gunneridae</taxon>
        <taxon>Pentapetalae</taxon>
        <taxon>rosids</taxon>
        <taxon>malvids</taxon>
        <taxon>Brassicales</taxon>
        <taxon>Brassicaceae</taxon>
        <taxon>Brassiceae</taxon>
        <taxon>Brassica</taxon>
    </lineage>
</organism>
<comment type="subcellular location">
    <subcellularLocation>
        <location evidence="1">Chromosome</location>
        <location evidence="1">Centromere</location>
    </subcellularLocation>
</comment>
<evidence type="ECO:0000256" key="4">
    <source>
        <dbReference type="ARBA" id="ARBA00022618"/>
    </source>
</evidence>
<dbReference type="InterPro" id="IPR005549">
    <property type="entry name" value="Kinetochore_Nuf2_N"/>
</dbReference>